<dbReference type="HOGENOM" id="CLU_013503_0_0_9"/>
<dbReference type="Gene3D" id="2.60.40.10">
    <property type="entry name" value="Immunoglobulins"/>
    <property type="match status" value="1"/>
</dbReference>
<keyword evidence="2" id="KW-0732">Signal</keyword>
<dbReference type="STRING" id="1071400.LBUCD034_0125"/>
<organism evidence="5 6">
    <name type="scientific">Lentilactobacillus buchneri subsp. silagei CD034</name>
    <dbReference type="NCBI Taxonomy" id="1071400"/>
    <lineage>
        <taxon>Bacteria</taxon>
        <taxon>Bacillati</taxon>
        <taxon>Bacillota</taxon>
        <taxon>Bacilli</taxon>
        <taxon>Lactobacillales</taxon>
        <taxon>Lactobacillaceae</taxon>
        <taxon>Lentilactobacillus</taxon>
        <taxon>Lentilactobacillus buchneri subsp. silagei</taxon>
    </lineage>
</organism>
<dbReference type="NCBIfam" id="TIGR02167">
    <property type="entry name" value="Liste_lipo_26"/>
    <property type="match status" value="6"/>
</dbReference>
<evidence type="ECO:0000256" key="2">
    <source>
        <dbReference type="SAM" id="SignalP"/>
    </source>
</evidence>
<feature type="compositionally biased region" description="Pro residues" evidence="1">
    <location>
        <begin position="494"/>
        <end position="517"/>
    </location>
</feature>
<protein>
    <recommendedName>
        <fullName evidence="7">DUF5776 domain-containing protein</fullName>
    </recommendedName>
</protein>
<sequence>MNRMTKTLLSVGAILFGVTCLAGFSTTTQAATVSPPTTSLAQPQALADENGGQLGDVTWKIEGDTLTLSGGTLPNLGNSDYDYPWSHSGTPSSVTKVVIEGGLTLEGDSGQGLFKDLTHVTSIEGLDKLVTTNTTSMQNMFLRDYALTSIDLSAFHTENVTNMSDMFGEDHALTSLDVSQFETGKVESMDGMFDGDNNLTSLDVSNFDTSQVTDMGYMFDEDYELTTLDLSNFDTRKVDQMDFMFAQDHKLTSICFGKLFDTANVVGMTSMFEEDRALKAVDVSHFDTAKVENMDSMFLDDASLSSLDLSSFDTDQVEEYGLDDMLTGATNLTRLVLGPQVELRDGVGLEAAKDDSDWQAVAKGTIEQPSGQTFDPDSLVEKYAAAGVPKELYVPEDGFKDQSKVTVTPSITLSLGDKFDATEHFISAITPEGRSVTKYCDAAAEGLVIDGGNIDTSKLGTYTVTYHFYGSDQKATMTVTIPAAGGGGGGSVTPPAPITPAPQPTPTPSPAPTPTEPTKPTTPNIPNYAATKKAAVYALKTIYLYQNPTFKKAQRMARYPKQKRINRPMFVVIDYARSNGGALRYKVRDVNHHSKTDGKIGYITAKWSHVRPVYYRSMPKGNVITVISKKGVHAYKNKNLTGRVKSYKKGTHLKVKSLVKHNLTTRYVLSNGYHVTANKKLVIQGKY</sequence>
<dbReference type="InterPro" id="IPR022038">
    <property type="entry name" value="Ig-like_bact"/>
</dbReference>
<dbReference type="Pfam" id="PF03382">
    <property type="entry name" value="DUF285"/>
    <property type="match status" value="2"/>
</dbReference>
<feature type="region of interest" description="Disordered" evidence="1">
    <location>
        <begin position="486"/>
        <end position="526"/>
    </location>
</feature>
<dbReference type="InterPro" id="IPR005046">
    <property type="entry name" value="DUF285"/>
</dbReference>
<proteinExistence type="predicted"/>
<evidence type="ECO:0000313" key="5">
    <source>
        <dbReference type="EMBL" id="AFR99235.1"/>
    </source>
</evidence>
<feature type="domain" description="DUF5776" evidence="4">
    <location>
        <begin position="614"/>
        <end position="682"/>
    </location>
</feature>
<dbReference type="InterPro" id="IPR032675">
    <property type="entry name" value="LRR_dom_sf"/>
</dbReference>
<dbReference type="InterPro" id="IPR011889">
    <property type="entry name" value="Liste_lipo_26"/>
</dbReference>
<reference evidence="5 6" key="1">
    <citation type="journal article" date="2012" name="J. Biotechnol.">
        <title>Insights into the completely annotated genome of Lactobacillus buchneri CD034, a strain isolated from stable grass silage.</title>
        <authorList>
            <person name="Heinl S."/>
            <person name="Wibberg D."/>
            <person name="Eikmeyer F."/>
            <person name="Szczepanowski R."/>
            <person name="Blom J."/>
            <person name="Linke B."/>
            <person name="Goesmann A."/>
            <person name="Grabherr R."/>
            <person name="Schwab H."/>
            <person name="Puhler A."/>
            <person name="Schluter A."/>
        </authorList>
    </citation>
    <scope>NUCLEOTIDE SEQUENCE [LARGE SCALE GENOMIC DNA]</scope>
    <source>
        <strain evidence="5 6">CD034</strain>
    </source>
</reference>
<dbReference type="Pfam" id="PF07523">
    <property type="entry name" value="Big_3"/>
    <property type="match status" value="1"/>
</dbReference>
<feature type="chain" id="PRO_5003829522" description="DUF5776 domain-containing protein" evidence="2">
    <location>
        <begin position="31"/>
        <end position="687"/>
    </location>
</feature>
<dbReference type="EMBL" id="CP003043">
    <property type="protein sequence ID" value="AFR99235.1"/>
    <property type="molecule type" value="Genomic_DNA"/>
</dbReference>
<feature type="domain" description="Ig-like" evidence="3">
    <location>
        <begin position="413"/>
        <end position="480"/>
    </location>
</feature>
<evidence type="ECO:0000259" key="3">
    <source>
        <dbReference type="Pfam" id="PF07523"/>
    </source>
</evidence>
<dbReference type="Pfam" id="PF19087">
    <property type="entry name" value="DUF5776"/>
    <property type="match status" value="1"/>
</dbReference>
<dbReference type="KEGG" id="lbn:LBUCD034_0125"/>
<dbReference type="eggNOG" id="COG4886">
    <property type="taxonomic scope" value="Bacteria"/>
</dbReference>
<dbReference type="SUPFAM" id="SSF52047">
    <property type="entry name" value="RNI-like"/>
    <property type="match status" value="1"/>
</dbReference>
<dbReference type="Gene3D" id="3.80.10.10">
    <property type="entry name" value="Ribonuclease Inhibitor"/>
    <property type="match status" value="1"/>
</dbReference>
<evidence type="ECO:0000256" key="1">
    <source>
        <dbReference type="SAM" id="MobiDB-lite"/>
    </source>
</evidence>
<evidence type="ECO:0000259" key="4">
    <source>
        <dbReference type="Pfam" id="PF19087"/>
    </source>
</evidence>
<keyword evidence="6" id="KW-1185">Reference proteome</keyword>
<evidence type="ECO:0000313" key="6">
    <source>
        <dbReference type="Proteomes" id="UP000007332"/>
    </source>
</evidence>
<dbReference type="RefSeq" id="WP_014939140.1">
    <property type="nucleotide sequence ID" value="NC_018610.1"/>
</dbReference>
<dbReference type="AlphaFoldDB" id="J9W4N6"/>
<dbReference type="PATRIC" id="fig|1071400.3.peg.121"/>
<gene>
    <name evidence="5" type="ORF">LBUCD034_0125</name>
</gene>
<dbReference type="InterPro" id="IPR013783">
    <property type="entry name" value="Ig-like_fold"/>
</dbReference>
<feature type="signal peptide" evidence="2">
    <location>
        <begin position="1"/>
        <end position="30"/>
    </location>
</feature>
<dbReference type="Proteomes" id="UP000007332">
    <property type="component" value="Chromosome"/>
</dbReference>
<dbReference type="OrthoDB" id="2329582at2"/>
<dbReference type="InterPro" id="IPR044081">
    <property type="entry name" value="DUF5776"/>
</dbReference>
<evidence type="ECO:0008006" key="7">
    <source>
        <dbReference type="Google" id="ProtNLM"/>
    </source>
</evidence>
<name>J9W4N6_LENBU</name>
<accession>J9W4N6</accession>